<dbReference type="InParanoid" id="A0A1B6QIR1"/>
<sequence>MQVGDRAGSGSRWPDGARARASRELAQRLAARWGDNGSSQDRLAPAPSPRARRWTCAGRACSASCTTSCSPASSCGGKIRHPVAGGVQPLQGPPPLGGATEYLYLQIHRSKEFPYLICGARGPVLMDLCWPC</sequence>
<evidence type="ECO:0000313" key="3">
    <source>
        <dbReference type="Proteomes" id="UP000000768"/>
    </source>
</evidence>
<dbReference type="Gramene" id="KXG37814">
    <property type="protein sequence ID" value="KXG37814"/>
    <property type="gene ID" value="SORBI_3001G131500"/>
</dbReference>
<keyword evidence="3" id="KW-1185">Reference proteome</keyword>
<dbReference type="AlphaFoldDB" id="A0A1B6QIR1"/>
<proteinExistence type="predicted"/>
<organism evidence="2 3">
    <name type="scientific">Sorghum bicolor</name>
    <name type="common">Sorghum</name>
    <name type="synonym">Sorghum vulgare</name>
    <dbReference type="NCBI Taxonomy" id="4558"/>
    <lineage>
        <taxon>Eukaryota</taxon>
        <taxon>Viridiplantae</taxon>
        <taxon>Streptophyta</taxon>
        <taxon>Embryophyta</taxon>
        <taxon>Tracheophyta</taxon>
        <taxon>Spermatophyta</taxon>
        <taxon>Magnoliopsida</taxon>
        <taxon>Liliopsida</taxon>
        <taxon>Poales</taxon>
        <taxon>Poaceae</taxon>
        <taxon>PACMAD clade</taxon>
        <taxon>Panicoideae</taxon>
        <taxon>Andropogonodae</taxon>
        <taxon>Andropogoneae</taxon>
        <taxon>Sorghinae</taxon>
        <taxon>Sorghum</taxon>
    </lineage>
</organism>
<protein>
    <submittedName>
        <fullName evidence="2">Uncharacterized protein</fullName>
    </submittedName>
</protein>
<feature type="region of interest" description="Disordered" evidence="1">
    <location>
        <begin position="30"/>
        <end position="49"/>
    </location>
</feature>
<evidence type="ECO:0000256" key="1">
    <source>
        <dbReference type="SAM" id="MobiDB-lite"/>
    </source>
</evidence>
<evidence type="ECO:0000313" key="2">
    <source>
        <dbReference type="EMBL" id="KXG37814.1"/>
    </source>
</evidence>
<dbReference type="Proteomes" id="UP000000768">
    <property type="component" value="Chromosome 1"/>
</dbReference>
<dbReference type="EMBL" id="CM000760">
    <property type="protein sequence ID" value="KXG37814.1"/>
    <property type="molecule type" value="Genomic_DNA"/>
</dbReference>
<reference evidence="2 3" key="1">
    <citation type="journal article" date="2009" name="Nature">
        <title>The Sorghum bicolor genome and the diversification of grasses.</title>
        <authorList>
            <person name="Paterson A.H."/>
            <person name="Bowers J.E."/>
            <person name="Bruggmann R."/>
            <person name="Dubchak I."/>
            <person name="Grimwood J."/>
            <person name="Gundlach H."/>
            <person name="Haberer G."/>
            <person name="Hellsten U."/>
            <person name="Mitros T."/>
            <person name="Poliakov A."/>
            <person name="Schmutz J."/>
            <person name="Spannagl M."/>
            <person name="Tang H."/>
            <person name="Wang X."/>
            <person name="Wicker T."/>
            <person name="Bharti A.K."/>
            <person name="Chapman J."/>
            <person name="Feltus F.A."/>
            <person name="Gowik U."/>
            <person name="Grigoriev I.V."/>
            <person name="Lyons E."/>
            <person name="Maher C.A."/>
            <person name="Martis M."/>
            <person name="Narechania A."/>
            <person name="Otillar R.P."/>
            <person name="Penning B.W."/>
            <person name="Salamov A.A."/>
            <person name="Wang Y."/>
            <person name="Zhang L."/>
            <person name="Carpita N.C."/>
            <person name="Freeling M."/>
            <person name="Gingle A.R."/>
            <person name="Hash C.T."/>
            <person name="Keller B."/>
            <person name="Klein P."/>
            <person name="Kresovich S."/>
            <person name="McCann M.C."/>
            <person name="Ming R."/>
            <person name="Peterson D.G."/>
            <person name="Mehboob-ur-Rahman"/>
            <person name="Ware D."/>
            <person name="Westhoff P."/>
            <person name="Mayer K.F."/>
            <person name="Messing J."/>
            <person name="Rokhsar D.S."/>
        </authorList>
    </citation>
    <scope>NUCLEOTIDE SEQUENCE [LARGE SCALE GENOMIC DNA]</scope>
    <source>
        <strain evidence="3">cv. BTx623</strain>
    </source>
</reference>
<accession>A0A1B6QIR1</accession>
<reference evidence="3" key="2">
    <citation type="journal article" date="2018" name="Plant J.">
        <title>The Sorghum bicolor reference genome: improved assembly, gene annotations, a transcriptome atlas, and signatures of genome organization.</title>
        <authorList>
            <person name="McCormick R.F."/>
            <person name="Truong S.K."/>
            <person name="Sreedasyam A."/>
            <person name="Jenkins J."/>
            <person name="Shu S."/>
            <person name="Sims D."/>
            <person name="Kennedy M."/>
            <person name="Amirebrahimi M."/>
            <person name="Weers B.D."/>
            <person name="McKinley B."/>
            <person name="Mattison A."/>
            <person name="Morishige D.T."/>
            <person name="Grimwood J."/>
            <person name="Schmutz J."/>
            <person name="Mullet J.E."/>
        </authorList>
    </citation>
    <scope>NUCLEOTIDE SEQUENCE [LARGE SCALE GENOMIC DNA]</scope>
    <source>
        <strain evidence="3">cv. BTx623</strain>
    </source>
</reference>
<name>A0A1B6QIR1_SORBI</name>
<gene>
    <name evidence="2" type="ORF">SORBI_3001G131500</name>
</gene>
<feature type="region of interest" description="Disordered" evidence="1">
    <location>
        <begin position="1"/>
        <end position="21"/>
    </location>
</feature>